<proteinExistence type="inferred from homology"/>
<evidence type="ECO:0000256" key="1">
    <source>
        <dbReference type="ARBA" id="ARBA00001298"/>
    </source>
</evidence>
<dbReference type="AlphaFoldDB" id="A0A1G7YHN7"/>
<feature type="active site" description="Proton acceptor" evidence="5">
    <location>
        <position position="62"/>
    </location>
</feature>
<dbReference type="PANTHER" id="PTHR21047:SF2">
    <property type="entry name" value="THYMIDINE DIPHOSPHO-4-KETO-RHAMNOSE 3,5-EPIMERASE"/>
    <property type="match status" value="1"/>
</dbReference>
<organism evidence="8 9">
    <name type="scientific">Psychroflexus sediminis</name>
    <dbReference type="NCBI Taxonomy" id="470826"/>
    <lineage>
        <taxon>Bacteria</taxon>
        <taxon>Pseudomonadati</taxon>
        <taxon>Bacteroidota</taxon>
        <taxon>Flavobacteriia</taxon>
        <taxon>Flavobacteriales</taxon>
        <taxon>Flavobacteriaceae</taxon>
        <taxon>Psychroflexus</taxon>
    </lineage>
</organism>
<comment type="subunit">
    <text evidence="7">Homodimer.</text>
</comment>
<dbReference type="CDD" id="cd00438">
    <property type="entry name" value="cupin_RmlC"/>
    <property type="match status" value="1"/>
</dbReference>
<dbReference type="Pfam" id="PF00908">
    <property type="entry name" value="dTDP_sugar_isom"/>
    <property type="match status" value="1"/>
</dbReference>
<accession>A0A1G7YHN7</accession>
<evidence type="ECO:0000256" key="2">
    <source>
        <dbReference type="ARBA" id="ARBA00001997"/>
    </source>
</evidence>
<reference evidence="8 9" key="1">
    <citation type="submission" date="2016-10" db="EMBL/GenBank/DDBJ databases">
        <authorList>
            <person name="de Groot N.N."/>
        </authorList>
    </citation>
    <scope>NUCLEOTIDE SEQUENCE [LARGE SCALE GENOMIC DNA]</scope>
    <source>
        <strain evidence="8 9">DSM 19803</strain>
    </source>
</reference>
<feature type="active site" description="Proton donor" evidence="5">
    <location>
        <position position="132"/>
    </location>
</feature>
<comment type="function">
    <text evidence="2 7">Catalyzes the epimerization of the C3' and C5'positions of dTDP-6-deoxy-D-xylo-4-hexulose, forming dTDP-6-deoxy-L-lyxo-4-hexulose.</text>
</comment>
<dbReference type="EC" id="5.1.3.13" evidence="3 7"/>
<dbReference type="SUPFAM" id="SSF51182">
    <property type="entry name" value="RmlC-like cupins"/>
    <property type="match status" value="1"/>
</dbReference>
<gene>
    <name evidence="8" type="ORF">SAMN04488027_11272</name>
</gene>
<evidence type="ECO:0000256" key="5">
    <source>
        <dbReference type="PIRSR" id="PIRSR600888-1"/>
    </source>
</evidence>
<dbReference type="STRING" id="470826.SAMN04488027_11272"/>
<keyword evidence="9" id="KW-1185">Reference proteome</keyword>
<dbReference type="NCBIfam" id="TIGR01221">
    <property type="entry name" value="rmlC"/>
    <property type="match status" value="1"/>
</dbReference>
<dbReference type="EMBL" id="FNCW01000012">
    <property type="protein sequence ID" value="SDG96023.1"/>
    <property type="molecule type" value="Genomic_DNA"/>
</dbReference>
<dbReference type="Gene3D" id="2.60.120.10">
    <property type="entry name" value="Jelly Rolls"/>
    <property type="match status" value="1"/>
</dbReference>
<dbReference type="InterPro" id="IPR014710">
    <property type="entry name" value="RmlC-like_jellyroll"/>
</dbReference>
<evidence type="ECO:0000256" key="4">
    <source>
        <dbReference type="ARBA" id="ARBA00019595"/>
    </source>
</evidence>
<comment type="pathway">
    <text evidence="7">Carbohydrate biosynthesis; dTDP-L-rhamnose biosynthesis.</text>
</comment>
<dbReference type="InterPro" id="IPR011051">
    <property type="entry name" value="RmlC_Cupin_sf"/>
</dbReference>
<dbReference type="InterPro" id="IPR000888">
    <property type="entry name" value="RmlC-like"/>
</dbReference>
<evidence type="ECO:0000256" key="6">
    <source>
        <dbReference type="PIRSR" id="PIRSR600888-3"/>
    </source>
</evidence>
<dbReference type="GO" id="GO:0005829">
    <property type="term" value="C:cytosol"/>
    <property type="evidence" value="ECO:0007669"/>
    <property type="project" value="TreeGrafter"/>
</dbReference>
<keyword evidence="7" id="KW-0413">Isomerase</keyword>
<dbReference type="RefSeq" id="WP_093368972.1">
    <property type="nucleotide sequence ID" value="NZ_FNCW01000012.1"/>
</dbReference>
<evidence type="ECO:0000256" key="7">
    <source>
        <dbReference type="RuleBase" id="RU364069"/>
    </source>
</evidence>
<feature type="site" description="Participates in a stacking interaction with the thymidine ring of dTDP-4-oxo-6-deoxyglucose" evidence="6">
    <location>
        <position position="138"/>
    </location>
</feature>
<name>A0A1G7YHN7_9FLAO</name>
<evidence type="ECO:0000313" key="8">
    <source>
        <dbReference type="EMBL" id="SDG96023.1"/>
    </source>
</evidence>
<evidence type="ECO:0000256" key="3">
    <source>
        <dbReference type="ARBA" id="ARBA00012098"/>
    </source>
</evidence>
<dbReference type="PANTHER" id="PTHR21047">
    <property type="entry name" value="DTDP-6-DEOXY-D-GLUCOSE-3,5 EPIMERASE"/>
    <property type="match status" value="1"/>
</dbReference>
<evidence type="ECO:0000313" key="9">
    <source>
        <dbReference type="Proteomes" id="UP000199296"/>
    </source>
</evidence>
<protein>
    <recommendedName>
        <fullName evidence="4 7">dTDP-4-dehydrorhamnose 3,5-epimerase</fullName>
        <ecNumber evidence="3 7">5.1.3.13</ecNumber>
    </recommendedName>
    <alternativeName>
        <fullName evidence="7">Thymidine diphospho-4-keto-rhamnose 3,5-epimerase</fullName>
    </alternativeName>
</protein>
<dbReference type="Proteomes" id="UP000199296">
    <property type="component" value="Unassembled WGS sequence"/>
</dbReference>
<sequence length="182" mass="20900">MTVKQSPLKDCFVIEPKVFKDERGSFFESFNQKTFKKNTGLDIEFVQDNQSISQYGTIRGLHFQTGDFAQAKLIRVAKGEVLDVVVDMRPDSITYLKQFSYILTGENNHQLFVPRGFAHGFASLSDDVIFVYKCDNYYDKASESGILFKDETLNIDWKIPKKDQIVSEKDQNLPTLETFLSL</sequence>
<dbReference type="GO" id="GO:0008830">
    <property type="term" value="F:dTDP-4-dehydrorhamnose 3,5-epimerase activity"/>
    <property type="evidence" value="ECO:0007669"/>
    <property type="project" value="UniProtKB-UniRule"/>
</dbReference>
<dbReference type="GO" id="GO:0019305">
    <property type="term" value="P:dTDP-rhamnose biosynthetic process"/>
    <property type="evidence" value="ECO:0007669"/>
    <property type="project" value="UniProtKB-UniRule"/>
</dbReference>
<dbReference type="UniPathway" id="UPA00124"/>
<dbReference type="GO" id="GO:0000271">
    <property type="term" value="P:polysaccharide biosynthetic process"/>
    <property type="evidence" value="ECO:0007669"/>
    <property type="project" value="TreeGrafter"/>
</dbReference>
<dbReference type="OrthoDB" id="9800680at2"/>
<comment type="catalytic activity">
    <reaction evidence="1 7">
        <text>dTDP-4-dehydro-6-deoxy-alpha-D-glucose = dTDP-4-dehydro-beta-L-rhamnose</text>
        <dbReference type="Rhea" id="RHEA:16969"/>
        <dbReference type="ChEBI" id="CHEBI:57649"/>
        <dbReference type="ChEBI" id="CHEBI:62830"/>
        <dbReference type="EC" id="5.1.3.13"/>
    </reaction>
</comment>
<comment type="similarity">
    <text evidence="7">Belongs to the dTDP-4-dehydrorhamnose 3,5-epimerase family.</text>
</comment>